<name>A0ABX0RRS8_9GAMM</name>
<dbReference type="Proteomes" id="UP001515780">
    <property type="component" value="Unassembled WGS sequence"/>
</dbReference>
<evidence type="ECO:0000256" key="1">
    <source>
        <dbReference type="SAM" id="Phobius"/>
    </source>
</evidence>
<reference evidence="2 3" key="1">
    <citation type="journal article" date="2019" name="bioRxiv">
        <title>Bacteria contribute to plant secondary compound degradation in a generalist herbivore system.</title>
        <authorList>
            <person name="Francoeur C.B."/>
            <person name="Khadempour L."/>
            <person name="Moreira-Soto R.D."/>
            <person name="Gotting K."/>
            <person name="Book A.J."/>
            <person name="Pinto-Tomas A.A."/>
            <person name="Keefover-Ring K."/>
            <person name="Currie C.R."/>
        </authorList>
    </citation>
    <scope>NUCLEOTIDE SEQUENCE [LARGE SCALE GENOMIC DNA]</scope>
    <source>
        <strain evidence="2">Al-1710</strain>
    </source>
</reference>
<organism evidence="2 3">
    <name type="scientific">Candidatus Pantoea communis</name>
    <dbReference type="NCBI Taxonomy" id="2608354"/>
    <lineage>
        <taxon>Bacteria</taxon>
        <taxon>Pseudomonadati</taxon>
        <taxon>Pseudomonadota</taxon>
        <taxon>Gammaproteobacteria</taxon>
        <taxon>Enterobacterales</taxon>
        <taxon>Erwiniaceae</taxon>
        <taxon>Pantoea</taxon>
    </lineage>
</organism>
<accession>A0ABX0RRS8</accession>
<feature type="transmembrane region" description="Helical" evidence="1">
    <location>
        <begin position="65"/>
        <end position="86"/>
    </location>
</feature>
<dbReference type="EMBL" id="VWXC01000012">
    <property type="protein sequence ID" value="NIG20317.1"/>
    <property type="molecule type" value="Genomic_DNA"/>
</dbReference>
<evidence type="ECO:0000313" key="3">
    <source>
        <dbReference type="Proteomes" id="UP001515780"/>
    </source>
</evidence>
<sequence length="89" mass="10346">MPEYCFYKKRNQIAALQKSDNVRATLLTRQGFEKQFEEVSAADEKAALSRFDDIRKEKRIDQHNFRAGAITMPFIGVLTAITSLFFRKK</sequence>
<dbReference type="RefSeq" id="WP_166934568.1">
    <property type="nucleotide sequence ID" value="NZ_VWXC01000012.1"/>
</dbReference>
<gene>
    <name evidence="2" type="ORF">F3J37_16710</name>
</gene>
<keyword evidence="1" id="KW-1133">Transmembrane helix</keyword>
<evidence type="ECO:0000313" key="2">
    <source>
        <dbReference type="EMBL" id="NIG20317.1"/>
    </source>
</evidence>
<keyword evidence="3" id="KW-1185">Reference proteome</keyword>
<evidence type="ECO:0008006" key="4">
    <source>
        <dbReference type="Google" id="ProtNLM"/>
    </source>
</evidence>
<comment type="caution">
    <text evidence="2">The sequence shown here is derived from an EMBL/GenBank/DDBJ whole genome shotgun (WGS) entry which is preliminary data.</text>
</comment>
<proteinExistence type="predicted"/>
<keyword evidence="1" id="KW-0812">Transmembrane</keyword>
<keyword evidence="1" id="KW-0472">Membrane</keyword>
<protein>
    <recommendedName>
        <fullName evidence="4">CsbD-like domain-containing protein</fullName>
    </recommendedName>
</protein>